<protein>
    <submittedName>
        <fullName evidence="1">Uncharacterized protein</fullName>
    </submittedName>
</protein>
<dbReference type="EMBL" id="QBUD01000010">
    <property type="protein sequence ID" value="PUB12454.1"/>
    <property type="molecule type" value="Genomic_DNA"/>
</dbReference>
<keyword evidence="2" id="KW-1185">Reference proteome</keyword>
<evidence type="ECO:0000313" key="2">
    <source>
        <dbReference type="Proteomes" id="UP000244523"/>
    </source>
</evidence>
<accession>A0A2T6KC27</accession>
<proteinExistence type="predicted"/>
<evidence type="ECO:0000313" key="1">
    <source>
        <dbReference type="EMBL" id="PUB12454.1"/>
    </source>
</evidence>
<name>A0A2T6KC27_9RHOB</name>
<dbReference type="AlphaFoldDB" id="A0A2T6KC27"/>
<gene>
    <name evidence="1" type="ORF">C8N45_11093</name>
</gene>
<dbReference type="Proteomes" id="UP000244523">
    <property type="component" value="Unassembled WGS sequence"/>
</dbReference>
<comment type="caution">
    <text evidence="1">The sequence shown here is derived from an EMBL/GenBank/DDBJ whole genome shotgun (WGS) entry which is preliminary data.</text>
</comment>
<reference evidence="1 2" key="1">
    <citation type="submission" date="2018-04" db="EMBL/GenBank/DDBJ databases">
        <title>Genomic Encyclopedia of Archaeal and Bacterial Type Strains, Phase II (KMG-II): from individual species to whole genera.</title>
        <authorList>
            <person name="Goeker M."/>
        </authorList>
    </citation>
    <scope>NUCLEOTIDE SEQUENCE [LARGE SCALE GENOMIC DNA]</scope>
    <source>
        <strain evidence="1 2">DSM 29955</strain>
    </source>
</reference>
<dbReference type="RefSeq" id="WP_108387378.1">
    <property type="nucleotide sequence ID" value="NZ_QBUD01000010.1"/>
</dbReference>
<sequence>MADAQTDIAPHTLADLAGSADMQTDDQQLPDEARDALREDIGSFGAGLAQLFTTAGILVALNKALDVPLTDILKSGWSSAVDLQPYLDPEKHPPEETTWVDFGKQKLTSTHNPKLEVLVNGKRVGTLTFDVVLTLHITATKLLVGNGRIWQATGTAFKGDCRLSYKGFPFIKKQIAKVSLPGTLNFAEGVRISKLPVAVG</sequence>
<organism evidence="1 2">
    <name type="scientific">Yoonia sediminilitoris</name>
    <dbReference type="NCBI Taxonomy" id="1286148"/>
    <lineage>
        <taxon>Bacteria</taxon>
        <taxon>Pseudomonadati</taxon>
        <taxon>Pseudomonadota</taxon>
        <taxon>Alphaproteobacteria</taxon>
        <taxon>Rhodobacterales</taxon>
        <taxon>Paracoccaceae</taxon>
        <taxon>Yoonia</taxon>
    </lineage>
</organism>